<dbReference type="AlphaFoldDB" id="A0AAW7X6E8"/>
<dbReference type="EMBL" id="JAUOPB010000009">
    <property type="protein sequence ID" value="MDO6423420.1"/>
    <property type="molecule type" value="Genomic_DNA"/>
</dbReference>
<dbReference type="InterPro" id="IPR006385">
    <property type="entry name" value="HAD_hydro_SerB1"/>
</dbReference>
<evidence type="ECO:0000256" key="3">
    <source>
        <dbReference type="ARBA" id="ARBA00013085"/>
    </source>
</evidence>
<evidence type="ECO:0000256" key="10">
    <source>
        <dbReference type="ARBA" id="ARBA00053547"/>
    </source>
</evidence>
<dbReference type="PANTHER" id="PTHR43344">
    <property type="entry name" value="PHOSPHOSERINE PHOSPHATASE"/>
    <property type="match status" value="1"/>
</dbReference>
<dbReference type="Proteomes" id="UP001169760">
    <property type="component" value="Unassembled WGS sequence"/>
</dbReference>
<gene>
    <name evidence="11" type="ORF">Q4521_13150</name>
</gene>
<comment type="function">
    <text evidence="10">Catalyzes the dephosphorylation of histidinol-phosphate to histidinol, the direct precursor of histidine.</text>
</comment>
<comment type="pathway">
    <text evidence="1">Amino-acid biosynthesis; L-histidine biosynthesis; L-histidine from 5-phospho-alpha-D-ribose 1-diphosphate: step 8/9.</text>
</comment>
<keyword evidence="6 11" id="KW-0378">Hydrolase</keyword>
<evidence type="ECO:0000256" key="9">
    <source>
        <dbReference type="ARBA" id="ARBA00052092"/>
    </source>
</evidence>
<evidence type="ECO:0000256" key="7">
    <source>
        <dbReference type="ARBA" id="ARBA00022842"/>
    </source>
</evidence>
<dbReference type="Pfam" id="PF12710">
    <property type="entry name" value="HAD"/>
    <property type="match status" value="1"/>
</dbReference>
<dbReference type="GO" id="GO:0046872">
    <property type="term" value="F:metal ion binding"/>
    <property type="evidence" value="ECO:0007669"/>
    <property type="project" value="UniProtKB-KW"/>
</dbReference>
<evidence type="ECO:0000256" key="6">
    <source>
        <dbReference type="ARBA" id="ARBA00022801"/>
    </source>
</evidence>
<keyword evidence="7" id="KW-0460">Magnesium</keyword>
<accession>A0AAW7X6E8</accession>
<evidence type="ECO:0000313" key="11">
    <source>
        <dbReference type="EMBL" id="MDO6423420.1"/>
    </source>
</evidence>
<evidence type="ECO:0000256" key="5">
    <source>
        <dbReference type="ARBA" id="ARBA00022723"/>
    </source>
</evidence>
<keyword evidence="5" id="KW-0479">Metal-binding</keyword>
<dbReference type="CDD" id="cd02612">
    <property type="entry name" value="HAD_PGPPase"/>
    <property type="match status" value="1"/>
</dbReference>
<comment type="catalytic activity">
    <reaction evidence="9">
        <text>L-histidinol phosphate + H2O = L-histidinol + phosphate</text>
        <dbReference type="Rhea" id="RHEA:14465"/>
        <dbReference type="ChEBI" id="CHEBI:15377"/>
        <dbReference type="ChEBI" id="CHEBI:43474"/>
        <dbReference type="ChEBI" id="CHEBI:57699"/>
        <dbReference type="ChEBI" id="CHEBI:57980"/>
        <dbReference type="EC" id="3.1.3.15"/>
    </reaction>
    <physiologicalReaction direction="left-to-right" evidence="9">
        <dbReference type="Rhea" id="RHEA:14466"/>
    </physiologicalReaction>
</comment>
<protein>
    <recommendedName>
        <fullName evidence="4">Histidinol-phosphatase</fullName>
        <ecNumber evidence="3">3.1.3.15</ecNumber>
    </recommendedName>
    <alternativeName>
        <fullName evidence="8">Histidinol-phosphate phosphatase</fullName>
    </alternativeName>
</protein>
<evidence type="ECO:0000256" key="4">
    <source>
        <dbReference type="ARBA" id="ARBA00021697"/>
    </source>
</evidence>
<dbReference type="InterPro" id="IPR050582">
    <property type="entry name" value="HAD-like_SerB"/>
</dbReference>
<proteinExistence type="inferred from homology"/>
<dbReference type="PANTHER" id="PTHR43344:SF13">
    <property type="entry name" value="PHOSPHATASE RV3661-RELATED"/>
    <property type="match status" value="1"/>
</dbReference>
<dbReference type="NCBIfam" id="TIGR01490">
    <property type="entry name" value="HAD-SF-IB-hyp1"/>
    <property type="match status" value="1"/>
</dbReference>
<dbReference type="GO" id="GO:0004401">
    <property type="term" value="F:histidinol-phosphatase activity"/>
    <property type="evidence" value="ECO:0007669"/>
    <property type="project" value="UniProtKB-EC"/>
</dbReference>
<comment type="caution">
    <text evidence="11">The sequence shown here is derived from an EMBL/GenBank/DDBJ whole genome shotgun (WGS) entry which is preliminary data.</text>
</comment>
<dbReference type="FunFam" id="3.40.50.1000:FF:000025">
    <property type="entry name" value="HAD hydrolase, family IB"/>
    <property type="match status" value="1"/>
</dbReference>
<evidence type="ECO:0000256" key="2">
    <source>
        <dbReference type="ARBA" id="ARBA00009184"/>
    </source>
</evidence>
<comment type="similarity">
    <text evidence="2">Belongs to the HAD-like hydrolase superfamily. SerB family.</text>
</comment>
<reference evidence="11" key="1">
    <citation type="submission" date="2023-07" db="EMBL/GenBank/DDBJ databases">
        <title>Genome content predicts the carbon catabolic preferences of heterotrophic bacteria.</title>
        <authorList>
            <person name="Gralka M."/>
        </authorList>
    </citation>
    <scope>NUCLEOTIDE SEQUENCE</scope>
    <source>
        <strain evidence="11">I3M17_2</strain>
    </source>
</reference>
<evidence type="ECO:0000256" key="8">
    <source>
        <dbReference type="ARBA" id="ARBA00033209"/>
    </source>
</evidence>
<dbReference type="EC" id="3.1.3.15" evidence="3"/>
<dbReference type="RefSeq" id="WP_216064660.1">
    <property type="nucleotide sequence ID" value="NZ_CP123764.1"/>
</dbReference>
<sequence length="218" mass="24113">MTLALFDLDNTLLAGDSDHSWGEFLIHKGIVDAEAYGKANDAFFEDYKNGTLDIVAYQEFALTALIPLDSAQRKQLHNEFMAQVITPMMQPKAVKLIEKHRQQGDTLVIITATNSFVTGPIATALGIDTLLATEPEIIDSMFTGKIVGVPCFQEGKIVKLNEWLSTTGHSLDGAWFYSDSANDLPLLERVANPVAVDPDERLLKHATEQQWPVISLRD</sequence>
<organism evidence="11 12">
    <name type="scientific">Saccharophagus degradans</name>
    <dbReference type="NCBI Taxonomy" id="86304"/>
    <lineage>
        <taxon>Bacteria</taxon>
        <taxon>Pseudomonadati</taxon>
        <taxon>Pseudomonadota</taxon>
        <taxon>Gammaproteobacteria</taxon>
        <taxon>Cellvibrionales</taxon>
        <taxon>Cellvibrionaceae</taxon>
        <taxon>Saccharophagus</taxon>
    </lineage>
</organism>
<evidence type="ECO:0000313" key="12">
    <source>
        <dbReference type="Proteomes" id="UP001169760"/>
    </source>
</evidence>
<name>A0AAW7X6E8_9GAMM</name>
<dbReference type="NCBIfam" id="TIGR01488">
    <property type="entry name" value="HAD-SF-IB"/>
    <property type="match status" value="1"/>
</dbReference>
<evidence type="ECO:0000256" key="1">
    <source>
        <dbReference type="ARBA" id="ARBA00004970"/>
    </source>
</evidence>